<proteinExistence type="predicted"/>
<dbReference type="Proteomes" id="UP000239156">
    <property type="component" value="Unassembled WGS sequence"/>
</dbReference>
<comment type="caution">
    <text evidence="2">The sequence shown here is derived from an EMBL/GenBank/DDBJ whole genome shotgun (WGS) entry which is preliminary data.</text>
</comment>
<organism evidence="2 3">
    <name type="scientific">Puccinia striiformis</name>
    <dbReference type="NCBI Taxonomy" id="27350"/>
    <lineage>
        <taxon>Eukaryota</taxon>
        <taxon>Fungi</taxon>
        <taxon>Dikarya</taxon>
        <taxon>Basidiomycota</taxon>
        <taxon>Pucciniomycotina</taxon>
        <taxon>Pucciniomycetes</taxon>
        <taxon>Pucciniales</taxon>
        <taxon>Pucciniaceae</taxon>
        <taxon>Puccinia</taxon>
    </lineage>
</organism>
<reference evidence="2" key="1">
    <citation type="submission" date="2017-12" db="EMBL/GenBank/DDBJ databases">
        <title>Gene loss provides genomic basis for host adaptation in cereal stripe rust fungi.</title>
        <authorList>
            <person name="Xia C."/>
        </authorList>
    </citation>
    <scope>NUCLEOTIDE SEQUENCE [LARGE SCALE GENOMIC DNA]</scope>
    <source>
        <strain evidence="2">93-210</strain>
    </source>
</reference>
<evidence type="ECO:0000313" key="2">
    <source>
        <dbReference type="EMBL" id="POW00134.1"/>
    </source>
</evidence>
<feature type="region of interest" description="Disordered" evidence="1">
    <location>
        <begin position="56"/>
        <end position="167"/>
    </location>
</feature>
<feature type="compositionally biased region" description="Acidic residues" evidence="1">
    <location>
        <begin position="83"/>
        <end position="106"/>
    </location>
</feature>
<dbReference type="VEuPathDB" id="FungiDB:PSHT_10559"/>
<dbReference type="EMBL" id="PKSL01000185">
    <property type="protein sequence ID" value="POW00134.1"/>
    <property type="molecule type" value="Genomic_DNA"/>
</dbReference>
<gene>
    <name evidence="2" type="ORF">PSTT_13306</name>
</gene>
<feature type="compositionally biased region" description="Basic and acidic residues" evidence="1">
    <location>
        <begin position="111"/>
        <end position="127"/>
    </location>
</feature>
<accession>A0A2S4US42</accession>
<name>A0A2S4US42_9BASI</name>
<protein>
    <submittedName>
        <fullName evidence="2">Uncharacterized protein</fullName>
    </submittedName>
</protein>
<dbReference type="AlphaFoldDB" id="A0A2S4US42"/>
<feature type="compositionally biased region" description="Acidic residues" evidence="1">
    <location>
        <begin position="128"/>
        <end position="141"/>
    </location>
</feature>
<sequence length="167" mass="18694">MAYPGFEALPRGDGPQKYWCIICDGRRTCLTSSMDSHKNSARHRTKLAQLNAFYQMTAGGPRGSTNKNRPGRQSPPGGPPSDIDIEDDYIPPEQDDEIQSEDDDAQGIDPSEFRYGHNESESEGDGRLDEEDWTWSEEELEPNEHDIPTTGSTSRPQRTRRVPATSP</sequence>
<dbReference type="VEuPathDB" id="FungiDB:PSTT_13306"/>
<evidence type="ECO:0000313" key="3">
    <source>
        <dbReference type="Proteomes" id="UP000239156"/>
    </source>
</evidence>
<keyword evidence="3" id="KW-1185">Reference proteome</keyword>
<evidence type="ECO:0000256" key="1">
    <source>
        <dbReference type="SAM" id="MobiDB-lite"/>
    </source>
</evidence>